<dbReference type="InterPro" id="IPR000209">
    <property type="entry name" value="Peptidase_S8/S53_dom"/>
</dbReference>
<organism evidence="7 8">
    <name type="scientific">Litorisediminicola beolgyonensis</name>
    <dbReference type="NCBI Taxonomy" id="1173614"/>
    <lineage>
        <taxon>Bacteria</taxon>
        <taxon>Pseudomonadati</taxon>
        <taxon>Pseudomonadota</taxon>
        <taxon>Alphaproteobacteria</taxon>
        <taxon>Rhodobacterales</taxon>
        <taxon>Paracoccaceae</taxon>
        <taxon>Litorisediminicola</taxon>
    </lineage>
</organism>
<dbReference type="RefSeq" id="WP_386804150.1">
    <property type="nucleotide sequence ID" value="NZ_JBHTMU010000022.1"/>
</dbReference>
<keyword evidence="3" id="KW-0720">Serine protease</keyword>
<dbReference type="PROSITE" id="PS51892">
    <property type="entry name" value="SUBTILASE"/>
    <property type="match status" value="1"/>
</dbReference>
<dbReference type="SUPFAM" id="SSF52743">
    <property type="entry name" value="Subtilisin-like"/>
    <property type="match status" value="1"/>
</dbReference>
<evidence type="ECO:0000259" key="6">
    <source>
        <dbReference type="Pfam" id="PF00082"/>
    </source>
</evidence>
<evidence type="ECO:0000256" key="5">
    <source>
        <dbReference type="SAM" id="MobiDB-lite"/>
    </source>
</evidence>
<evidence type="ECO:0000256" key="1">
    <source>
        <dbReference type="ARBA" id="ARBA00022670"/>
    </source>
</evidence>
<comment type="caution">
    <text evidence="4">Lacks conserved residue(s) required for the propagation of feature annotation.</text>
</comment>
<dbReference type="PROSITE" id="PS00137">
    <property type="entry name" value="SUBTILASE_HIS"/>
    <property type="match status" value="1"/>
</dbReference>
<sequence length="1062" mass="112595">MTKSAFLQVFCSDPDLAPVSGAAVEVSARDSRFTLEETAKGVYQARDIAPGRYTLTVKPADGALEAHEREIRVSPGPNSELVSLGGQGDLSYPSADGPVFFRGRDDAILLAIRDGEDSEMALDKILDEFGLERLEMPGENGKDSDFALVKLQSGLGDAGQQIDGLVSRMRRSGVEVIPGAVIARGKETPLQGLTNQILIRFTGDVGDDRVQKILREFGLRALRTVTYAGNSVLAERAGSPDYDILELAAKLGSLREVEYAEPQVLQVLELDAFTPNDPLYGLQTHLPLINADEAWDTLDDIAVSLRGGRPDICIAVFDPDGVTPNHPDLTANLTDGTSKLLTSFNFRTMTAQTVAGLGGDHGTQVAGTATAAFSNTLGIAGVAPNCRLIGARLPSPATGIEMADAFIWAAGFNTGNTTPGFPALPSQPADVIANSWGSLNAALSNALRDGLDFLTVYGRGGRGCVTTFSTGNLGYQQFSNIRRFAAYERTIAVGASIGANPTSPVTSSHADPNGNTTNLTATTDRRAFYSPWGPEMDIVAPSHTCYAPGTGLVDPTVSTVRVGTGAMNGAVAPAPATANDYDATFGGTSHASPTIAGAAALVLSTDPTLNWVQVREILRTTAVRIDAGNTDPIGQYVDNDGDGVNEFSQWYGYGRVDVDAAVISARDGAFASDVVVRENLGDTGAVPSPGWHAASPDIWVRASDDPVPALAYGAAPPHQNAVRNQDNFVFARVKNTGVATASEVYLRAMICHYPGFEFRYPQEFIPSVRPGDPVPNPLVPGTYLIDEVRVDDLLPGEDRIVKMTWPAALVPPATVTVGGSTVNWHPCLLLEASPFDGPEAPAGSAIDIRRFNNICQRNIGIDDPSAGGDSLFGLVGGFLSGGRTVSLVVDLSDWRGKSPVLLRLADPKMMERLLAAAKEGKIKTGLKPLDQGEEDQPVSRVSELTRVSDRLGGAIRFPGGALMELELADRRMLEMVLAPDTRLRIRDALGRETTGVRTERFKAQEYVALQPGGVYELPVLAGEGQLFPVIAGAPGGSERGSEMRLTQRRSDGALSAGYAIRS</sequence>
<evidence type="ECO:0000256" key="4">
    <source>
        <dbReference type="PROSITE-ProRule" id="PRU01240"/>
    </source>
</evidence>
<dbReference type="InterPro" id="IPR015500">
    <property type="entry name" value="Peptidase_S8_subtilisin-rel"/>
</dbReference>
<comment type="similarity">
    <text evidence="4">Belongs to the peptidase S8 family.</text>
</comment>
<protein>
    <submittedName>
        <fullName evidence="7">S8 family serine peptidase</fullName>
    </submittedName>
</protein>
<keyword evidence="8" id="KW-1185">Reference proteome</keyword>
<dbReference type="Proteomes" id="UP001597135">
    <property type="component" value="Unassembled WGS sequence"/>
</dbReference>
<proteinExistence type="inferred from homology"/>
<dbReference type="Pfam" id="PF00082">
    <property type="entry name" value="Peptidase_S8"/>
    <property type="match status" value="1"/>
</dbReference>
<dbReference type="Gene3D" id="3.40.50.200">
    <property type="entry name" value="Peptidase S8/S53 domain"/>
    <property type="match status" value="1"/>
</dbReference>
<dbReference type="PRINTS" id="PR00723">
    <property type="entry name" value="SUBTILISIN"/>
</dbReference>
<comment type="caution">
    <text evidence="7">The sequence shown here is derived from an EMBL/GenBank/DDBJ whole genome shotgun (WGS) entry which is preliminary data.</text>
</comment>
<dbReference type="PANTHER" id="PTHR42884">
    <property type="entry name" value="PROPROTEIN CONVERTASE SUBTILISIN/KEXIN-RELATED"/>
    <property type="match status" value="1"/>
</dbReference>
<keyword evidence="1" id="KW-0645">Protease</keyword>
<gene>
    <name evidence="7" type="ORF">ACFQ4E_12830</name>
</gene>
<feature type="region of interest" description="Disordered" evidence="5">
    <location>
        <begin position="501"/>
        <end position="521"/>
    </location>
</feature>
<dbReference type="InterPro" id="IPR023828">
    <property type="entry name" value="Peptidase_S8_Ser-AS"/>
</dbReference>
<name>A0ABW3ZJU4_9RHOB</name>
<reference evidence="8" key="1">
    <citation type="journal article" date="2019" name="Int. J. Syst. Evol. Microbiol.">
        <title>The Global Catalogue of Microorganisms (GCM) 10K type strain sequencing project: providing services to taxonomists for standard genome sequencing and annotation.</title>
        <authorList>
            <consortium name="The Broad Institute Genomics Platform"/>
            <consortium name="The Broad Institute Genome Sequencing Center for Infectious Disease"/>
            <person name="Wu L."/>
            <person name="Ma J."/>
        </authorList>
    </citation>
    <scope>NUCLEOTIDE SEQUENCE [LARGE SCALE GENOMIC DNA]</scope>
    <source>
        <strain evidence="8">CCUG 62953</strain>
    </source>
</reference>
<evidence type="ECO:0000313" key="7">
    <source>
        <dbReference type="EMBL" id="MFD1343305.1"/>
    </source>
</evidence>
<evidence type="ECO:0000256" key="3">
    <source>
        <dbReference type="ARBA" id="ARBA00022825"/>
    </source>
</evidence>
<dbReference type="EMBL" id="JBHTMU010000022">
    <property type="protein sequence ID" value="MFD1343305.1"/>
    <property type="molecule type" value="Genomic_DNA"/>
</dbReference>
<dbReference type="PROSITE" id="PS00138">
    <property type="entry name" value="SUBTILASE_SER"/>
    <property type="match status" value="1"/>
</dbReference>
<dbReference type="PANTHER" id="PTHR42884:SF14">
    <property type="entry name" value="NEUROENDOCRINE CONVERTASE 1"/>
    <property type="match status" value="1"/>
</dbReference>
<feature type="domain" description="Peptidase S8/S53" evidence="6">
    <location>
        <begin position="312"/>
        <end position="654"/>
    </location>
</feature>
<evidence type="ECO:0000256" key="2">
    <source>
        <dbReference type="ARBA" id="ARBA00022801"/>
    </source>
</evidence>
<dbReference type="InterPro" id="IPR036852">
    <property type="entry name" value="Peptidase_S8/S53_dom_sf"/>
</dbReference>
<keyword evidence="2" id="KW-0378">Hydrolase</keyword>
<evidence type="ECO:0000313" key="8">
    <source>
        <dbReference type="Proteomes" id="UP001597135"/>
    </source>
</evidence>
<accession>A0ABW3ZJU4</accession>
<dbReference type="InterPro" id="IPR022398">
    <property type="entry name" value="Peptidase_S8_His-AS"/>
</dbReference>